<feature type="compositionally biased region" description="Basic residues" evidence="1">
    <location>
        <begin position="1"/>
        <end position="25"/>
    </location>
</feature>
<dbReference type="EMBL" id="CP045643">
    <property type="protein sequence ID" value="QFZ76599.1"/>
    <property type="molecule type" value="Genomic_DNA"/>
</dbReference>
<dbReference type="KEGG" id="sfy:GFH48_28015"/>
<name>A0A5Q0LJG0_9ACTN</name>
<evidence type="ECO:0000313" key="3">
    <source>
        <dbReference type="Proteomes" id="UP000326179"/>
    </source>
</evidence>
<evidence type="ECO:0000313" key="2">
    <source>
        <dbReference type="EMBL" id="QFZ76599.1"/>
    </source>
</evidence>
<dbReference type="Proteomes" id="UP000326179">
    <property type="component" value="Chromosome"/>
</dbReference>
<sequence>MLNRIRRALSLTRRHHSPKDRHRRALASTGPTGARARSAPVAEAAAILRQHPGRPHRMDSPTGPDILLVRPYVLAWEERRRPRHSMIVAPHLPPAAWSLLAGGR</sequence>
<dbReference type="AlphaFoldDB" id="A0A5Q0LJG0"/>
<gene>
    <name evidence="2" type="ORF">GFH48_28015</name>
</gene>
<evidence type="ECO:0000256" key="1">
    <source>
        <dbReference type="SAM" id="MobiDB-lite"/>
    </source>
</evidence>
<proteinExistence type="predicted"/>
<reference evidence="2 3" key="1">
    <citation type="submission" date="2019-10" db="EMBL/GenBank/DDBJ databases">
        <title>A novel species.</title>
        <authorList>
            <person name="Gao J."/>
        </authorList>
    </citation>
    <scope>NUCLEOTIDE SEQUENCE [LARGE SCALE GENOMIC DNA]</scope>
    <source>
        <strain evidence="2 3">QMT-28</strain>
    </source>
</reference>
<protein>
    <submittedName>
        <fullName evidence="2">Uncharacterized protein</fullName>
    </submittedName>
</protein>
<accession>A0A5Q0LJG0</accession>
<keyword evidence="3" id="KW-1185">Reference proteome</keyword>
<organism evidence="2 3">
    <name type="scientific">Streptomyces fagopyri</name>
    <dbReference type="NCBI Taxonomy" id="2662397"/>
    <lineage>
        <taxon>Bacteria</taxon>
        <taxon>Bacillati</taxon>
        <taxon>Actinomycetota</taxon>
        <taxon>Actinomycetes</taxon>
        <taxon>Kitasatosporales</taxon>
        <taxon>Streptomycetaceae</taxon>
        <taxon>Streptomyces</taxon>
    </lineage>
</organism>
<feature type="region of interest" description="Disordered" evidence="1">
    <location>
        <begin position="1"/>
        <end position="38"/>
    </location>
</feature>